<feature type="transmembrane region" description="Helical" evidence="7">
    <location>
        <begin position="55"/>
        <end position="76"/>
    </location>
</feature>
<organism evidence="9 10">
    <name type="scientific">Metabacillus mangrovi</name>
    <dbReference type="NCBI Taxonomy" id="1491830"/>
    <lineage>
        <taxon>Bacteria</taxon>
        <taxon>Bacillati</taxon>
        <taxon>Bacillota</taxon>
        <taxon>Bacilli</taxon>
        <taxon>Bacillales</taxon>
        <taxon>Bacillaceae</taxon>
        <taxon>Metabacillus</taxon>
    </lineage>
</organism>
<comment type="caution">
    <text evidence="9">The sequence shown here is derived from an EMBL/GenBank/DDBJ whole genome shotgun (WGS) entry which is preliminary data.</text>
</comment>
<dbReference type="Pfam" id="PF07690">
    <property type="entry name" value="MFS_1"/>
    <property type="match status" value="1"/>
</dbReference>
<evidence type="ECO:0000256" key="2">
    <source>
        <dbReference type="ARBA" id="ARBA00022448"/>
    </source>
</evidence>
<dbReference type="InterPro" id="IPR036259">
    <property type="entry name" value="MFS_trans_sf"/>
</dbReference>
<dbReference type="NCBIfam" id="TIGR00711">
    <property type="entry name" value="efflux_EmrB"/>
    <property type="match status" value="1"/>
</dbReference>
<keyword evidence="3" id="KW-1003">Cell membrane</keyword>
<dbReference type="InterPro" id="IPR011701">
    <property type="entry name" value="MFS"/>
</dbReference>
<keyword evidence="5 7" id="KW-1133">Transmembrane helix</keyword>
<dbReference type="GO" id="GO:0022857">
    <property type="term" value="F:transmembrane transporter activity"/>
    <property type="evidence" value="ECO:0007669"/>
    <property type="project" value="InterPro"/>
</dbReference>
<evidence type="ECO:0000256" key="4">
    <source>
        <dbReference type="ARBA" id="ARBA00022692"/>
    </source>
</evidence>
<reference evidence="9 10" key="1">
    <citation type="journal article" date="2017" name="Int. J. Syst. Evol. Microbiol.">
        <title>Bacillus mangrovi sp. nov., isolated from a sediment sample from a mangrove forest.</title>
        <authorList>
            <person name="Gupta V."/>
            <person name="Singh P.K."/>
            <person name="Korpole S."/>
            <person name="Tanuku N.R.S."/>
            <person name="Pinnaka A.K."/>
        </authorList>
    </citation>
    <scope>NUCLEOTIDE SEQUENCE [LARGE SCALE GENOMIC DNA]</scope>
    <source>
        <strain evidence="9 10">KCTC 33872</strain>
    </source>
</reference>
<feature type="transmembrane region" description="Helical" evidence="7">
    <location>
        <begin position="229"/>
        <end position="249"/>
    </location>
</feature>
<feature type="domain" description="Major facilitator superfamily (MFS) profile" evidence="8">
    <location>
        <begin position="17"/>
        <end position="465"/>
    </location>
</feature>
<dbReference type="CDD" id="cd17503">
    <property type="entry name" value="MFS_LmrB_MDR_like"/>
    <property type="match status" value="1"/>
</dbReference>
<feature type="transmembrane region" description="Helical" evidence="7">
    <location>
        <begin position="368"/>
        <end position="386"/>
    </location>
</feature>
<feature type="transmembrane region" description="Helical" evidence="7">
    <location>
        <begin position="169"/>
        <end position="190"/>
    </location>
</feature>
<dbReference type="InterPro" id="IPR004638">
    <property type="entry name" value="EmrB-like"/>
</dbReference>
<feature type="transmembrane region" description="Helical" evidence="7">
    <location>
        <begin position="439"/>
        <end position="460"/>
    </location>
</feature>
<dbReference type="PROSITE" id="PS50850">
    <property type="entry name" value="MFS"/>
    <property type="match status" value="1"/>
</dbReference>
<keyword evidence="4 7" id="KW-0812">Transmembrane</keyword>
<dbReference type="PRINTS" id="PR01036">
    <property type="entry name" value="TCRTETB"/>
</dbReference>
<feature type="transmembrane region" description="Helical" evidence="7">
    <location>
        <begin position="269"/>
        <end position="295"/>
    </location>
</feature>
<feature type="transmembrane region" description="Helical" evidence="7">
    <location>
        <begin position="144"/>
        <end position="163"/>
    </location>
</feature>
<dbReference type="Gene3D" id="1.20.1720.10">
    <property type="entry name" value="Multidrug resistance protein D"/>
    <property type="match status" value="1"/>
</dbReference>
<dbReference type="AlphaFoldDB" id="A0A7X2V724"/>
<accession>A0A7X2V724</accession>
<dbReference type="GO" id="GO:0005886">
    <property type="term" value="C:plasma membrane"/>
    <property type="evidence" value="ECO:0007669"/>
    <property type="project" value="UniProtKB-SubCell"/>
</dbReference>
<evidence type="ECO:0000256" key="3">
    <source>
        <dbReference type="ARBA" id="ARBA00022475"/>
    </source>
</evidence>
<feature type="transmembrane region" description="Helical" evidence="7">
    <location>
        <begin position="12"/>
        <end position="35"/>
    </location>
</feature>
<gene>
    <name evidence="9" type="ORF">GKZ89_19295</name>
</gene>
<evidence type="ECO:0000259" key="8">
    <source>
        <dbReference type="PROSITE" id="PS50850"/>
    </source>
</evidence>
<evidence type="ECO:0000256" key="7">
    <source>
        <dbReference type="SAM" id="Phobius"/>
    </source>
</evidence>
<dbReference type="Gene3D" id="1.20.1250.20">
    <property type="entry name" value="MFS general substrate transporter like domains"/>
    <property type="match status" value="1"/>
</dbReference>
<proteinExistence type="predicted"/>
<protein>
    <submittedName>
        <fullName evidence="9">DHA2 family efflux MFS transporter permease subunit</fullName>
    </submittedName>
</protein>
<feature type="transmembrane region" description="Helical" evidence="7">
    <location>
        <begin position="112"/>
        <end position="132"/>
    </location>
</feature>
<keyword evidence="6 7" id="KW-0472">Membrane</keyword>
<dbReference type="PANTHER" id="PTHR42718">
    <property type="entry name" value="MAJOR FACILITATOR SUPERFAMILY MULTIDRUG TRANSPORTER MFSC"/>
    <property type="match status" value="1"/>
</dbReference>
<comment type="subcellular location">
    <subcellularLocation>
        <location evidence="1">Cell membrane</location>
        <topology evidence="1">Multi-pass membrane protein</topology>
    </subcellularLocation>
</comment>
<evidence type="ECO:0000256" key="5">
    <source>
        <dbReference type="ARBA" id="ARBA00022989"/>
    </source>
</evidence>
<feature type="transmembrane region" description="Helical" evidence="7">
    <location>
        <begin position="307"/>
        <end position="328"/>
    </location>
</feature>
<feature type="transmembrane region" description="Helical" evidence="7">
    <location>
        <begin position="202"/>
        <end position="223"/>
    </location>
</feature>
<dbReference type="RefSeq" id="WP_155114038.1">
    <property type="nucleotide sequence ID" value="NZ_WMIB01000031.1"/>
</dbReference>
<evidence type="ECO:0000313" key="9">
    <source>
        <dbReference type="EMBL" id="MTH55543.1"/>
    </source>
</evidence>
<keyword evidence="10" id="KW-1185">Reference proteome</keyword>
<feature type="transmembrane region" description="Helical" evidence="7">
    <location>
        <begin position="340"/>
        <end position="362"/>
    </location>
</feature>
<dbReference type="InterPro" id="IPR020846">
    <property type="entry name" value="MFS_dom"/>
</dbReference>
<feature type="transmembrane region" description="Helical" evidence="7">
    <location>
        <begin position="83"/>
        <end position="106"/>
    </location>
</feature>
<sequence length="466" mass="49531">MEKTEARPSIDFKVIPIVAVLMSGAFIAILNQTLLATALPHIMEDLDLTSSTVQWLQTIFLLVNGIMIPVTALLTAKFSTRSLYLFAMGLFGAGTLICAVAPGFTVLMAGRILQGAGAGIILPLIQTVLFVIFPVEKRGQAMGFFGLVISFAPAIGPTLSGWLVDEYSWRTLFEVVLPIAVVDLVIAFLVIKNVTEQTSPKIDYLSIVLSTFGFGGLLFGFSSAGNSGWSSPAVLISLLVGAISLFLFISRQFKLKEPILEFSVFKNRVFSVTTSIAAIVFLIMISSATILPIYMQNALGFSALKSGLMLLPGAIVMGILSPVSGRLYDKIGAKKLAIPGLIIASATTFMLSSLSASTTFAYLASVNAVRLLGIGMVMMPVTTAGLNQLPQHLISHGSAMNNTLRQIAGSIGTAVLFTIIAASQFSASGEGKENMISGINASFMVTGFLCLLGTILAFFIKENRKN</sequence>
<name>A0A7X2V724_9BACI</name>
<evidence type="ECO:0000256" key="1">
    <source>
        <dbReference type="ARBA" id="ARBA00004651"/>
    </source>
</evidence>
<evidence type="ECO:0000256" key="6">
    <source>
        <dbReference type="ARBA" id="ARBA00023136"/>
    </source>
</evidence>
<keyword evidence="2" id="KW-0813">Transport</keyword>
<dbReference type="SUPFAM" id="SSF103473">
    <property type="entry name" value="MFS general substrate transporter"/>
    <property type="match status" value="1"/>
</dbReference>
<dbReference type="PANTHER" id="PTHR42718:SF24">
    <property type="entry name" value="MAJOR FACILITATOR SUPERFAMILY (MFS) PROFILE DOMAIN-CONTAINING PROTEIN"/>
    <property type="match status" value="1"/>
</dbReference>
<dbReference type="EMBL" id="WMIB01000031">
    <property type="protein sequence ID" value="MTH55543.1"/>
    <property type="molecule type" value="Genomic_DNA"/>
</dbReference>
<feature type="transmembrane region" description="Helical" evidence="7">
    <location>
        <begin position="407"/>
        <end position="427"/>
    </location>
</feature>
<dbReference type="Proteomes" id="UP000434639">
    <property type="component" value="Unassembled WGS sequence"/>
</dbReference>
<evidence type="ECO:0000313" key="10">
    <source>
        <dbReference type="Proteomes" id="UP000434639"/>
    </source>
</evidence>
<dbReference type="OrthoDB" id="9816041at2"/>